<keyword evidence="5" id="KW-0732">Signal</keyword>
<dbReference type="SUPFAM" id="SSF53474">
    <property type="entry name" value="alpha/beta-Hydrolases"/>
    <property type="match status" value="1"/>
</dbReference>
<evidence type="ECO:0000256" key="1">
    <source>
        <dbReference type="ARBA" id="ARBA00004613"/>
    </source>
</evidence>
<dbReference type="GO" id="GO:0016042">
    <property type="term" value="P:lipid catabolic process"/>
    <property type="evidence" value="ECO:0007669"/>
    <property type="project" value="TreeGrafter"/>
</dbReference>
<proteinExistence type="inferred from homology"/>
<dbReference type="AlphaFoldDB" id="A0A6J2JXU9"/>
<dbReference type="KEGG" id="bman:114246070"/>
<dbReference type="PRINTS" id="PR00821">
    <property type="entry name" value="TAGLIPASE"/>
</dbReference>
<organism evidence="7 8">
    <name type="scientific">Bombyx mandarina</name>
    <name type="common">Wild silk moth</name>
    <name type="synonym">Wild silkworm</name>
    <dbReference type="NCBI Taxonomy" id="7092"/>
    <lineage>
        <taxon>Eukaryota</taxon>
        <taxon>Metazoa</taxon>
        <taxon>Ecdysozoa</taxon>
        <taxon>Arthropoda</taxon>
        <taxon>Hexapoda</taxon>
        <taxon>Insecta</taxon>
        <taxon>Pterygota</taxon>
        <taxon>Neoptera</taxon>
        <taxon>Endopterygota</taxon>
        <taxon>Lepidoptera</taxon>
        <taxon>Glossata</taxon>
        <taxon>Ditrysia</taxon>
        <taxon>Bombycoidea</taxon>
        <taxon>Bombycidae</taxon>
        <taxon>Bombycinae</taxon>
        <taxon>Bombyx</taxon>
    </lineage>
</organism>
<accession>A0A6J2JXU9</accession>
<name>A0A6J2JXU9_BOMMA</name>
<dbReference type="OrthoDB" id="199913at2759"/>
<keyword evidence="7" id="KW-1185">Reference proteome</keyword>
<evidence type="ECO:0000259" key="6">
    <source>
        <dbReference type="Pfam" id="PF00151"/>
    </source>
</evidence>
<feature type="signal peptide" evidence="5">
    <location>
        <begin position="1"/>
        <end position="24"/>
    </location>
</feature>
<dbReference type="RefSeq" id="XP_028034248.1">
    <property type="nucleotide sequence ID" value="XM_028178447.1"/>
</dbReference>
<evidence type="ECO:0000313" key="7">
    <source>
        <dbReference type="Proteomes" id="UP000504629"/>
    </source>
</evidence>
<dbReference type="CDD" id="cd00707">
    <property type="entry name" value="Pancreat_lipase_like"/>
    <property type="match status" value="1"/>
</dbReference>
<gene>
    <name evidence="8" type="primary">LOC114246070</name>
</gene>
<dbReference type="Gene3D" id="3.40.50.1820">
    <property type="entry name" value="alpha/beta hydrolase"/>
    <property type="match status" value="1"/>
</dbReference>
<dbReference type="Proteomes" id="UP000504629">
    <property type="component" value="Unplaced"/>
</dbReference>
<feature type="domain" description="Lipase" evidence="6">
    <location>
        <begin position="64"/>
        <end position="343"/>
    </location>
</feature>
<evidence type="ECO:0000256" key="4">
    <source>
        <dbReference type="RuleBase" id="RU004262"/>
    </source>
</evidence>
<keyword evidence="3" id="KW-0964">Secreted</keyword>
<evidence type="ECO:0000256" key="5">
    <source>
        <dbReference type="SAM" id="SignalP"/>
    </source>
</evidence>
<dbReference type="InterPro" id="IPR029058">
    <property type="entry name" value="AB_hydrolase_fold"/>
</dbReference>
<feature type="chain" id="PRO_5027044193" evidence="5">
    <location>
        <begin position="25"/>
        <end position="348"/>
    </location>
</feature>
<dbReference type="GeneID" id="114246070"/>
<evidence type="ECO:0000313" key="8">
    <source>
        <dbReference type="RefSeq" id="XP_028034248.1"/>
    </source>
</evidence>
<evidence type="ECO:0000256" key="3">
    <source>
        <dbReference type="ARBA" id="ARBA00022525"/>
    </source>
</evidence>
<dbReference type="InterPro" id="IPR000734">
    <property type="entry name" value="TAG_lipase"/>
</dbReference>
<comment type="subcellular location">
    <subcellularLocation>
        <location evidence="1">Secreted</location>
    </subcellularLocation>
</comment>
<dbReference type="GO" id="GO:0005615">
    <property type="term" value="C:extracellular space"/>
    <property type="evidence" value="ECO:0007669"/>
    <property type="project" value="TreeGrafter"/>
</dbReference>
<dbReference type="Pfam" id="PF00151">
    <property type="entry name" value="Lipase"/>
    <property type="match status" value="1"/>
</dbReference>
<sequence length="348" mass="39702">MCTSRRLKLIKAFTFLASIMIANALPYENEYGPEYGEEWIMFLDDNGNTHTLNFSVMPVDSRGLLFGKVYFHLYTRRNNVSELLVLPENNEQISSEYFDATKSLKLLTHGWLSSSDSEWLQYIKNSLLQRDDFNVIAVDWREISRNKIYPWPAFSTRYVGKQIAKLLQALRNSYRVDSKSIHLIGHSLGAHVMGYAGMFHEGNISRITGLDPALPLFEIPQLGPDFRLEKSDADFVDIIHTCGGIYGYRRSHGHADFYPNDGRPKQPGCDGIQPIIEGCSHGRSTEFYGESITSKISFNAYPCDSWRNYEKGECKEDPTLMGHDASAARHGDFYLYTNDEKPYAKAEK</sequence>
<comment type="similarity">
    <text evidence="2 4">Belongs to the AB hydrolase superfamily. Lipase family.</text>
</comment>
<dbReference type="InterPro" id="IPR013818">
    <property type="entry name" value="Lipase"/>
</dbReference>
<reference evidence="8" key="1">
    <citation type="submission" date="2025-08" db="UniProtKB">
        <authorList>
            <consortium name="RefSeq"/>
        </authorList>
    </citation>
    <scope>IDENTIFICATION</scope>
    <source>
        <tissue evidence="8">Silk gland</tissue>
    </source>
</reference>
<dbReference type="GO" id="GO:0016298">
    <property type="term" value="F:lipase activity"/>
    <property type="evidence" value="ECO:0007669"/>
    <property type="project" value="InterPro"/>
</dbReference>
<protein>
    <submittedName>
        <fullName evidence="8">Pancreatic lipase-related protein 2-like</fullName>
    </submittedName>
</protein>
<dbReference type="InterPro" id="IPR033906">
    <property type="entry name" value="Lipase_N"/>
</dbReference>
<dbReference type="PANTHER" id="PTHR11610">
    <property type="entry name" value="LIPASE"/>
    <property type="match status" value="1"/>
</dbReference>
<evidence type="ECO:0000256" key="2">
    <source>
        <dbReference type="ARBA" id="ARBA00010701"/>
    </source>
</evidence>